<feature type="transmembrane region" description="Helical" evidence="7">
    <location>
        <begin position="58"/>
        <end position="81"/>
    </location>
</feature>
<dbReference type="PANTHER" id="PTHR43337:SF1">
    <property type="entry name" value="XANTHINE_URACIL PERMEASE C887.17-RELATED"/>
    <property type="match status" value="1"/>
</dbReference>
<gene>
    <name evidence="8" type="ORF">AB1Y20_011493</name>
</gene>
<dbReference type="Pfam" id="PF00860">
    <property type="entry name" value="Xan_ur_permease"/>
    <property type="match status" value="1"/>
</dbReference>
<comment type="subcellular location">
    <subcellularLocation>
        <location evidence="1">Endomembrane system</location>
        <topology evidence="1">Multi-pass membrane protein</topology>
    </subcellularLocation>
</comment>
<keyword evidence="9" id="KW-1185">Reference proteome</keyword>
<sequence>MPSFFESLDRHFGVSARGSTLPTELRAGMTTFMTMAYILVVNPTVLSSAGLPFQPVALATALAAVLGSGFVGLAANLPFGLAPGMGLNAYFAYGVCVAKGIKYGAALAVVFLMGLAFSLLSALGACAYLQKVMPSNLKHATTVAIGIFQAFIGFRMINFVVADEHTLVTAGDITSAEVVLGMLTTLLIGALVAHRVQGAMLLGIGVSSCVSWTLGFARFPQKLVEMPTLHVFWHEFEWGEVVDQWRELLPVLLALLFVCIFDTAGVQFGAGMQADLLDKQTGTLPGSKPAFLAASLATTFGSLLGTSPTIIHNETCAGIAEGGRTGLTALVVAAMFSLSVFFVPVFAAVPTTATAPALIVVGAFMMGPAGAMDWDNFKESLPAFLTISVMPLTYSIANGVVAGLVTYTVLELLVDPLAFLRCRSADSPLLAAPLHPKAGGEKLASLASSAASSPHAMVRDPTDKRTGSFGGLAALGGLSPSVSPQVTTTWTVSGGAYQAPSVYPTL</sequence>
<feature type="transmembrane region" description="Helical" evidence="7">
    <location>
        <begin position="141"/>
        <end position="161"/>
    </location>
</feature>
<feature type="transmembrane region" description="Helical" evidence="7">
    <location>
        <begin position="173"/>
        <end position="193"/>
    </location>
</feature>
<accession>A0AB34IGJ2</accession>
<feature type="transmembrane region" description="Helical" evidence="7">
    <location>
        <begin position="101"/>
        <end position="129"/>
    </location>
</feature>
<organism evidence="8 9">
    <name type="scientific">Prymnesium parvum</name>
    <name type="common">Toxic golden alga</name>
    <dbReference type="NCBI Taxonomy" id="97485"/>
    <lineage>
        <taxon>Eukaryota</taxon>
        <taxon>Haptista</taxon>
        <taxon>Haptophyta</taxon>
        <taxon>Prymnesiophyceae</taxon>
        <taxon>Prymnesiales</taxon>
        <taxon>Prymnesiaceae</taxon>
        <taxon>Prymnesium</taxon>
    </lineage>
</organism>
<evidence type="ECO:0000256" key="1">
    <source>
        <dbReference type="ARBA" id="ARBA00004127"/>
    </source>
</evidence>
<name>A0AB34IGJ2_PRYPA</name>
<evidence type="ECO:0000256" key="7">
    <source>
        <dbReference type="SAM" id="Phobius"/>
    </source>
</evidence>
<dbReference type="GO" id="GO:0005345">
    <property type="term" value="F:purine nucleobase transmembrane transporter activity"/>
    <property type="evidence" value="ECO:0007669"/>
    <property type="project" value="TreeGrafter"/>
</dbReference>
<feature type="transmembrane region" description="Helical" evidence="7">
    <location>
        <begin position="326"/>
        <end position="346"/>
    </location>
</feature>
<evidence type="ECO:0000256" key="4">
    <source>
        <dbReference type="ARBA" id="ARBA00022692"/>
    </source>
</evidence>
<dbReference type="InterPro" id="IPR045018">
    <property type="entry name" value="Azg-like"/>
</dbReference>
<evidence type="ECO:0000313" key="8">
    <source>
        <dbReference type="EMBL" id="KAL1499284.1"/>
    </source>
</evidence>
<dbReference type="PANTHER" id="PTHR43337">
    <property type="entry name" value="XANTHINE/URACIL PERMEASE C887.17-RELATED"/>
    <property type="match status" value="1"/>
</dbReference>
<dbReference type="InterPro" id="IPR006043">
    <property type="entry name" value="NCS2"/>
</dbReference>
<comment type="similarity">
    <text evidence="2">Belongs to the nucleobase:cation symporter-2 (NCS2) (TC 2.A.40) family. Azg-like subfamily.</text>
</comment>
<dbReference type="AlphaFoldDB" id="A0AB34IGJ2"/>
<reference evidence="8 9" key="1">
    <citation type="journal article" date="2024" name="Science">
        <title>Giant polyketide synthase enzymes in the biosynthesis of giant marine polyether toxins.</title>
        <authorList>
            <person name="Fallon T.R."/>
            <person name="Shende V.V."/>
            <person name="Wierzbicki I.H."/>
            <person name="Pendleton A.L."/>
            <person name="Watervoot N.F."/>
            <person name="Auber R.P."/>
            <person name="Gonzalez D.J."/>
            <person name="Wisecaver J.H."/>
            <person name="Moore B.S."/>
        </authorList>
    </citation>
    <scope>NUCLEOTIDE SEQUENCE [LARGE SCALE GENOMIC DNA]</scope>
    <source>
        <strain evidence="8 9">12B1</strain>
    </source>
</reference>
<feature type="transmembrane region" description="Helical" evidence="7">
    <location>
        <begin position="353"/>
        <end position="372"/>
    </location>
</feature>
<feature type="transmembrane region" description="Helical" evidence="7">
    <location>
        <begin position="290"/>
        <end position="311"/>
    </location>
</feature>
<proteinExistence type="inferred from homology"/>
<feature type="transmembrane region" description="Helical" evidence="7">
    <location>
        <begin position="248"/>
        <end position="270"/>
    </location>
</feature>
<dbReference type="EMBL" id="JBGBPQ010000025">
    <property type="protein sequence ID" value="KAL1499284.1"/>
    <property type="molecule type" value="Genomic_DNA"/>
</dbReference>
<feature type="transmembrane region" description="Helical" evidence="7">
    <location>
        <begin position="392"/>
        <end position="414"/>
    </location>
</feature>
<keyword evidence="4 7" id="KW-0812">Transmembrane</keyword>
<evidence type="ECO:0000256" key="5">
    <source>
        <dbReference type="ARBA" id="ARBA00022989"/>
    </source>
</evidence>
<protein>
    <submittedName>
        <fullName evidence="8">Uncharacterized protein</fullName>
    </submittedName>
</protein>
<dbReference type="Proteomes" id="UP001515480">
    <property type="component" value="Unassembled WGS sequence"/>
</dbReference>
<evidence type="ECO:0000313" key="9">
    <source>
        <dbReference type="Proteomes" id="UP001515480"/>
    </source>
</evidence>
<evidence type="ECO:0000256" key="2">
    <source>
        <dbReference type="ARBA" id="ARBA00005697"/>
    </source>
</evidence>
<keyword evidence="6 7" id="KW-0472">Membrane</keyword>
<evidence type="ECO:0000256" key="6">
    <source>
        <dbReference type="ARBA" id="ARBA00023136"/>
    </source>
</evidence>
<comment type="caution">
    <text evidence="8">The sequence shown here is derived from an EMBL/GenBank/DDBJ whole genome shotgun (WGS) entry which is preliminary data.</text>
</comment>
<dbReference type="GO" id="GO:0005886">
    <property type="term" value="C:plasma membrane"/>
    <property type="evidence" value="ECO:0007669"/>
    <property type="project" value="TreeGrafter"/>
</dbReference>
<dbReference type="GO" id="GO:0012505">
    <property type="term" value="C:endomembrane system"/>
    <property type="evidence" value="ECO:0007669"/>
    <property type="project" value="UniProtKB-SubCell"/>
</dbReference>
<keyword evidence="5 7" id="KW-1133">Transmembrane helix</keyword>
<keyword evidence="3" id="KW-0813">Transport</keyword>
<evidence type="ECO:0000256" key="3">
    <source>
        <dbReference type="ARBA" id="ARBA00022448"/>
    </source>
</evidence>